<proteinExistence type="predicted"/>
<dbReference type="RefSeq" id="WP_125997857.1">
    <property type="nucleotide sequence ID" value="NZ_QRAL01000006.1"/>
</dbReference>
<name>A0A430BZC3_SPHYA</name>
<protein>
    <submittedName>
        <fullName evidence="1">Uncharacterized protein</fullName>
    </submittedName>
</protein>
<gene>
    <name evidence="1" type="ORF">DAH51_07365</name>
</gene>
<organism evidence="1 2">
    <name type="scientific">Sphingobium yanoikuyae</name>
    <name type="common">Sphingomonas yanoikuyae</name>
    <dbReference type="NCBI Taxonomy" id="13690"/>
    <lineage>
        <taxon>Bacteria</taxon>
        <taxon>Pseudomonadati</taxon>
        <taxon>Pseudomonadota</taxon>
        <taxon>Alphaproteobacteria</taxon>
        <taxon>Sphingomonadales</taxon>
        <taxon>Sphingomonadaceae</taxon>
        <taxon>Sphingobium</taxon>
    </lineage>
</organism>
<sequence length="67" mass="7158">MGFQPRHGYPSKAAIDRTVTSMVAAAEKAGIDVGAIEVSPDGRIRIVDTRAVASAPASEFDRWESQL</sequence>
<comment type="caution">
    <text evidence="1">The sequence shown here is derived from an EMBL/GenBank/DDBJ whole genome shotgun (WGS) entry which is preliminary data.</text>
</comment>
<evidence type="ECO:0000313" key="1">
    <source>
        <dbReference type="EMBL" id="RSU58054.1"/>
    </source>
</evidence>
<evidence type="ECO:0000313" key="2">
    <source>
        <dbReference type="Proteomes" id="UP000287401"/>
    </source>
</evidence>
<accession>A0A430BZC3</accession>
<dbReference type="Proteomes" id="UP000287401">
    <property type="component" value="Unassembled WGS sequence"/>
</dbReference>
<dbReference type="EMBL" id="QRAL01000006">
    <property type="protein sequence ID" value="RSU58054.1"/>
    <property type="molecule type" value="Genomic_DNA"/>
</dbReference>
<dbReference type="AlphaFoldDB" id="A0A430BZC3"/>
<reference evidence="1 2" key="1">
    <citation type="submission" date="2018-07" db="EMBL/GenBank/DDBJ databases">
        <title>Genomic and Epidemiologic Investigation of an Indolent Hospital Outbreak.</title>
        <authorList>
            <person name="Johnson R.C."/>
            <person name="Deming C."/>
            <person name="Conlan S."/>
            <person name="Zellmer C.J."/>
            <person name="Michelin A.V."/>
            <person name="Lee-Lin S."/>
            <person name="Thomas P.J."/>
            <person name="Park M."/>
            <person name="Weingarten R.A."/>
            <person name="Less J."/>
            <person name="Dekker J.P."/>
            <person name="Frank K.M."/>
            <person name="Musser K.A."/>
            <person name="Mcquiston J.R."/>
            <person name="Henderson D.K."/>
            <person name="Lau A.F."/>
            <person name="Palmore T.N."/>
            <person name="Segre J.A."/>
        </authorList>
    </citation>
    <scope>NUCLEOTIDE SEQUENCE [LARGE SCALE GENOMIC DNA]</scope>
    <source>
        <strain evidence="1 2">SK-NIH.Env6_1116</strain>
    </source>
</reference>